<dbReference type="EMBL" id="FRAN01000001">
    <property type="protein sequence ID" value="SHK06633.1"/>
    <property type="molecule type" value="Genomic_DNA"/>
</dbReference>
<name>E7QSP6_HALPU</name>
<dbReference type="PATRIC" id="fig|797209.4.peg.1818"/>
<evidence type="ECO:0000313" key="8">
    <source>
        <dbReference type="EMBL" id="SHK06633.1"/>
    </source>
</evidence>
<evidence type="ECO:0000256" key="5">
    <source>
        <dbReference type="SAM" id="Phobius"/>
    </source>
</evidence>
<dbReference type="AlphaFoldDB" id="E7QSP6"/>
<organism evidence="7 9">
    <name type="scientific">Haladaptatus paucihalophilus DX253</name>
    <dbReference type="NCBI Taxonomy" id="797209"/>
    <lineage>
        <taxon>Archaea</taxon>
        <taxon>Methanobacteriati</taxon>
        <taxon>Methanobacteriota</taxon>
        <taxon>Stenosarchaea group</taxon>
        <taxon>Halobacteria</taxon>
        <taxon>Halobacteriales</taxon>
        <taxon>Haladaptataceae</taxon>
        <taxon>Haladaptatus</taxon>
    </lineage>
</organism>
<dbReference type="RefSeq" id="WP_007979052.1">
    <property type="nucleotide sequence ID" value="NZ_AEMG01000007.1"/>
</dbReference>
<evidence type="ECO:0000256" key="4">
    <source>
        <dbReference type="ARBA" id="ARBA00023136"/>
    </source>
</evidence>
<dbReference type="Pfam" id="PF13664">
    <property type="entry name" value="DUF4149"/>
    <property type="match status" value="1"/>
</dbReference>
<evidence type="ECO:0000313" key="10">
    <source>
        <dbReference type="Proteomes" id="UP000184203"/>
    </source>
</evidence>
<dbReference type="OrthoDB" id="270095at2157"/>
<dbReference type="Proteomes" id="UP000184203">
    <property type="component" value="Unassembled WGS sequence"/>
</dbReference>
<reference evidence="10" key="2">
    <citation type="submission" date="2016-11" db="EMBL/GenBank/DDBJ databases">
        <authorList>
            <person name="Varghese N."/>
            <person name="Submissions S."/>
        </authorList>
    </citation>
    <scope>NUCLEOTIDE SEQUENCE [LARGE SCALE GENOMIC DNA]</scope>
    <source>
        <strain evidence="10">DX253</strain>
    </source>
</reference>
<evidence type="ECO:0000256" key="2">
    <source>
        <dbReference type="ARBA" id="ARBA00022692"/>
    </source>
</evidence>
<accession>E7QSP6</accession>
<evidence type="ECO:0000313" key="7">
    <source>
        <dbReference type="EMBL" id="EFW92455.1"/>
    </source>
</evidence>
<evidence type="ECO:0000259" key="6">
    <source>
        <dbReference type="Pfam" id="PF13664"/>
    </source>
</evidence>
<gene>
    <name evidence="8" type="ORF">SAMN05444342_0459</name>
    <name evidence="7" type="ORF">ZOD2009_09108</name>
</gene>
<dbReference type="Proteomes" id="UP000003751">
    <property type="component" value="Unassembled WGS sequence"/>
</dbReference>
<reference evidence="8" key="3">
    <citation type="submission" date="2016-11" db="EMBL/GenBank/DDBJ databases">
        <authorList>
            <person name="Jaros S."/>
            <person name="Januszkiewicz K."/>
            <person name="Wedrychowicz H."/>
        </authorList>
    </citation>
    <scope>NUCLEOTIDE SEQUENCE [LARGE SCALE GENOMIC DNA]</scope>
    <source>
        <strain evidence="8">DX253</strain>
    </source>
</reference>
<dbReference type="EMBL" id="AEMG01000007">
    <property type="protein sequence ID" value="EFW92455.1"/>
    <property type="molecule type" value="Genomic_DNA"/>
</dbReference>
<evidence type="ECO:0000313" key="9">
    <source>
        <dbReference type="Proteomes" id="UP000003751"/>
    </source>
</evidence>
<keyword evidence="2 5" id="KW-0812">Transmembrane</keyword>
<dbReference type="InterPro" id="IPR025423">
    <property type="entry name" value="TMEM205-like"/>
</dbReference>
<dbReference type="STRING" id="797209.GCA_000376445_00480"/>
<evidence type="ECO:0000256" key="1">
    <source>
        <dbReference type="ARBA" id="ARBA00004370"/>
    </source>
</evidence>
<reference evidence="7 9" key="1">
    <citation type="journal article" date="2014" name="ISME J.">
        <title>Trehalose/2-sulfotrehalose biosynthesis and glycine-betaine uptake are widely spread mechanisms for osmoadaptation in the Halobacteriales.</title>
        <authorList>
            <person name="Youssef N.H."/>
            <person name="Savage-Ashlock K.N."/>
            <person name="McCully A.L."/>
            <person name="Luedtke B."/>
            <person name="Shaw E.I."/>
            <person name="Hoff W.D."/>
            <person name="Elshahed M.S."/>
        </authorList>
    </citation>
    <scope>NUCLEOTIDE SEQUENCE [LARGE SCALE GENOMIC DNA]</scope>
    <source>
        <strain evidence="7 9">DX253</strain>
    </source>
</reference>
<feature type="transmembrane region" description="Helical" evidence="5">
    <location>
        <begin position="84"/>
        <end position="101"/>
    </location>
</feature>
<feature type="domain" description="TMEM205-like" evidence="6">
    <location>
        <begin position="15"/>
        <end position="111"/>
    </location>
</feature>
<comment type="subcellular location">
    <subcellularLocation>
        <location evidence="1">Membrane</location>
    </subcellularLocation>
</comment>
<feature type="transmembrane region" description="Helical" evidence="5">
    <location>
        <begin position="54"/>
        <end position="72"/>
    </location>
</feature>
<keyword evidence="10" id="KW-1185">Reference proteome</keyword>
<sequence>MTLLGTALLVILDASLGMWLGGMVFFSFVGAPTTFDVLGDDAGQVVNAIFPKYYEFGSILGFTAVGVAVVAWNRGVLDPTATLFIQPLILIALAATIYAQARLLPKMETAGDDGFARYHKQSVVLNGVAMLAVAGALVLSHF</sequence>
<feature type="transmembrane region" description="Helical" evidence="5">
    <location>
        <begin position="121"/>
        <end position="139"/>
    </location>
</feature>
<proteinExistence type="predicted"/>
<dbReference type="GO" id="GO:0016020">
    <property type="term" value="C:membrane"/>
    <property type="evidence" value="ECO:0007669"/>
    <property type="project" value="UniProtKB-SubCell"/>
</dbReference>
<evidence type="ECO:0000256" key="3">
    <source>
        <dbReference type="ARBA" id="ARBA00022989"/>
    </source>
</evidence>
<keyword evidence="3 5" id="KW-1133">Transmembrane helix</keyword>
<keyword evidence="4 5" id="KW-0472">Membrane</keyword>
<protein>
    <recommendedName>
        <fullName evidence="6">TMEM205-like domain-containing protein</fullName>
    </recommendedName>
</protein>